<dbReference type="KEGG" id="cmag:CBW24_17295"/>
<dbReference type="SUPFAM" id="SSF46785">
    <property type="entry name" value="Winged helix' DNA-binding domain"/>
    <property type="match status" value="1"/>
</dbReference>
<dbReference type="GO" id="GO:0003700">
    <property type="term" value="F:DNA-binding transcription factor activity"/>
    <property type="evidence" value="ECO:0007669"/>
    <property type="project" value="InterPro"/>
</dbReference>
<dbReference type="PRINTS" id="PR00598">
    <property type="entry name" value="HTHMARR"/>
</dbReference>
<dbReference type="InterPro" id="IPR036390">
    <property type="entry name" value="WH_DNA-bd_sf"/>
</dbReference>
<proteinExistence type="predicted"/>
<dbReference type="InterPro" id="IPR000835">
    <property type="entry name" value="HTH_MarR-typ"/>
</dbReference>
<dbReference type="GO" id="GO:0006950">
    <property type="term" value="P:response to stress"/>
    <property type="evidence" value="ECO:0007669"/>
    <property type="project" value="TreeGrafter"/>
</dbReference>
<organism evidence="2 3">
    <name type="scientific">Pacificitalea manganoxidans</name>
    <dbReference type="NCBI Taxonomy" id="1411902"/>
    <lineage>
        <taxon>Bacteria</taxon>
        <taxon>Pseudomonadati</taxon>
        <taxon>Pseudomonadota</taxon>
        <taxon>Alphaproteobacteria</taxon>
        <taxon>Rhodobacterales</taxon>
        <taxon>Paracoccaceae</taxon>
        <taxon>Pacificitalea</taxon>
    </lineage>
</organism>
<evidence type="ECO:0000259" key="1">
    <source>
        <dbReference type="PROSITE" id="PS50995"/>
    </source>
</evidence>
<geneLocation type="plasmid" evidence="3">
    <name>pdy25-c</name>
</geneLocation>
<dbReference type="InterPro" id="IPR039422">
    <property type="entry name" value="MarR/SlyA-like"/>
</dbReference>
<feature type="domain" description="HTH marR-type" evidence="1">
    <location>
        <begin position="1"/>
        <end position="123"/>
    </location>
</feature>
<dbReference type="Gene3D" id="1.10.10.10">
    <property type="entry name" value="Winged helix-like DNA-binding domain superfamily/Winged helix DNA-binding domain"/>
    <property type="match status" value="1"/>
</dbReference>
<dbReference type="Pfam" id="PF01047">
    <property type="entry name" value="MarR"/>
    <property type="match status" value="1"/>
</dbReference>
<name>A0A291M507_9RHOB</name>
<dbReference type="PANTHER" id="PTHR33164">
    <property type="entry name" value="TRANSCRIPTIONAL REGULATOR, MARR FAMILY"/>
    <property type="match status" value="1"/>
</dbReference>
<dbReference type="Proteomes" id="UP000219050">
    <property type="component" value="Plasmid pDY25-C"/>
</dbReference>
<sequence>MHQIHMALFSHECAGEGITPVQYSVLTALYHMGPSEQIAVSRAVGLDRTSTADVMRRLEQRKLVRRRVSATDRRSKITSLTDVGQTLLTRIEASAARAHARTIAPLTPQEQDQLMTHMKKIIAAYEGLERKSG</sequence>
<reference evidence="2 3" key="1">
    <citation type="submission" date="2017-05" db="EMBL/GenBank/DDBJ databases">
        <title>Comparative genomic and metabolic analysis of manganese-oxidizing mechanisms in Celeribater manganoxidans DY25T: its adaption to the environment of polymetallic nodule.</title>
        <authorList>
            <person name="Wang X."/>
        </authorList>
    </citation>
    <scope>NUCLEOTIDE SEQUENCE [LARGE SCALE GENOMIC DNA]</scope>
    <source>
        <strain evidence="2 3">DY25</strain>
        <plasmid evidence="3">pdy25-c</plasmid>
    </source>
</reference>
<protein>
    <recommendedName>
        <fullName evidence="1">HTH marR-type domain-containing protein</fullName>
    </recommendedName>
</protein>
<dbReference type="PANTHER" id="PTHR33164:SF95">
    <property type="entry name" value="TRANSCRIPTIONAL REGULATOR"/>
    <property type="match status" value="1"/>
</dbReference>
<keyword evidence="2" id="KW-0614">Plasmid</keyword>
<evidence type="ECO:0000313" key="3">
    <source>
        <dbReference type="Proteomes" id="UP000219050"/>
    </source>
</evidence>
<accession>A0A291M507</accession>
<dbReference type="SMART" id="SM00347">
    <property type="entry name" value="HTH_MARR"/>
    <property type="match status" value="1"/>
</dbReference>
<dbReference type="PROSITE" id="PS50995">
    <property type="entry name" value="HTH_MARR_2"/>
    <property type="match status" value="1"/>
</dbReference>
<dbReference type="EMBL" id="CP021407">
    <property type="protein sequence ID" value="ATI43927.1"/>
    <property type="molecule type" value="Genomic_DNA"/>
</dbReference>
<dbReference type="AlphaFoldDB" id="A0A291M507"/>
<keyword evidence="3" id="KW-1185">Reference proteome</keyword>
<dbReference type="InterPro" id="IPR036388">
    <property type="entry name" value="WH-like_DNA-bd_sf"/>
</dbReference>
<evidence type="ECO:0000313" key="2">
    <source>
        <dbReference type="EMBL" id="ATI43927.1"/>
    </source>
</evidence>
<dbReference type="OrthoDB" id="7349109at2"/>
<gene>
    <name evidence="2" type="ORF">CBW24_17295</name>
</gene>